<dbReference type="PROSITE" id="PS51186">
    <property type="entry name" value="GNAT"/>
    <property type="match status" value="1"/>
</dbReference>
<keyword evidence="1 4" id="KW-0808">Transferase</keyword>
<organism evidence="4 5">
    <name type="scientific">Altererythrobacter litoralis</name>
    <dbReference type="NCBI Taxonomy" id="3113904"/>
    <lineage>
        <taxon>Bacteria</taxon>
        <taxon>Pseudomonadati</taxon>
        <taxon>Pseudomonadota</taxon>
        <taxon>Alphaproteobacteria</taxon>
        <taxon>Sphingomonadales</taxon>
        <taxon>Erythrobacteraceae</taxon>
        <taxon>Altererythrobacter</taxon>
    </lineage>
</organism>
<evidence type="ECO:0000313" key="4">
    <source>
        <dbReference type="EMBL" id="MEE1877230.1"/>
    </source>
</evidence>
<keyword evidence="2 4" id="KW-0012">Acyltransferase</keyword>
<dbReference type="GO" id="GO:0016746">
    <property type="term" value="F:acyltransferase activity"/>
    <property type="evidence" value="ECO:0007669"/>
    <property type="project" value="UniProtKB-KW"/>
</dbReference>
<dbReference type="Proteomes" id="UP001343492">
    <property type="component" value="Unassembled WGS sequence"/>
</dbReference>
<accession>A0ABU7GE93</accession>
<evidence type="ECO:0000259" key="3">
    <source>
        <dbReference type="PROSITE" id="PS51186"/>
    </source>
</evidence>
<comment type="caution">
    <text evidence="4">The sequence shown here is derived from an EMBL/GenBank/DDBJ whole genome shotgun (WGS) entry which is preliminary data.</text>
</comment>
<feature type="domain" description="N-acetyltransferase" evidence="3">
    <location>
        <begin position="3"/>
        <end position="162"/>
    </location>
</feature>
<dbReference type="PANTHER" id="PTHR43420">
    <property type="entry name" value="ACETYLTRANSFERASE"/>
    <property type="match status" value="1"/>
</dbReference>
<reference evidence="4 5" key="1">
    <citation type="submission" date="2024-01" db="EMBL/GenBank/DDBJ databases">
        <title>The genome sequence of Erythrobacteraceae sp. strain 1XM1-14.</title>
        <authorList>
            <person name="Liu Y."/>
        </authorList>
    </citation>
    <scope>NUCLEOTIDE SEQUENCE [LARGE SCALE GENOMIC DNA]</scope>
    <source>
        <strain evidence="4 5">1XM1-14</strain>
    </source>
</reference>
<name>A0ABU7GE93_9SPHN</name>
<gene>
    <name evidence="4" type="ORF">VRS74_05970</name>
</gene>
<dbReference type="InterPro" id="IPR000182">
    <property type="entry name" value="GNAT_dom"/>
</dbReference>
<proteinExistence type="predicted"/>
<evidence type="ECO:0000256" key="1">
    <source>
        <dbReference type="ARBA" id="ARBA00022679"/>
    </source>
</evidence>
<dbReference type="Gene3D" id="3.40.630.30">
    <property type="match status" value="1"/>
</dbReference>
<dbReference type="EC" id="2.3.1.-" evidence="4"/>
<dbReference type="PANTHER" id="PTHR43420:SF44">
    <property type="entry name" value="ACETYLTRANSFERASE YPEA"/>
    <property type="match status" value="1"/>
</dbReference>
<dbReference type="SUPFAM" id="SSF55729">
    <property type="entry name" value="Acyl-CoA N-acyltransferases (Nat)"/>
    <property type="match status" value="1"/>
</dbReference>
<dbReference type="EMBL" id="JAZDQV010000004">
    <property type="protein sequence ID" value="MEE1877230.1"/>
    <property type="molecule type" value="Genomic_DNA"/>
</dbReference>
<dbReference type="Pfam" id="PF00583">
    <property type="entry name" value="Acetyltransf_1"/>
    <property type="match status" value="1"/>
</dbReference>
<evidence type="ECO:0000313" key="5">
    <source>
        <dbReference type="Proteomes" id="UP001343492"/>
    </source>
</evidence>
<dbReference type="CDD" id="cd04301">
    <property type="entry name" value="NAT_SF"/>
    <property type="match status" value="1"/>
</dbReference>
<evidence type="ECO:0000256" key="2">
    <source>
        <dbReference type="ARBA" id="ARBA00023315"/>
    </source>
</evidence>
<dbReference type="InterPro" id="IPR050680">
    <property type="entry name" value="YpeA/RimI_acetyltransf"/>
</dbReference>
<keyword evidence="5" id="KW-1185">Reference proteome</keyword>
<protein>
    <submittedName>
        <fullName evidence="4">GNAT family N-acetyltransferase</fullName>
        <ecNumber evidence="4">2.3.1.-</ecNumber>
    </submittedName>
</protein>
<sequence>MSGPIHPPLCRVDQIMEVMQAAFDPAWGEAWNRRQIEDSLAMPNVFVLLVDSSGDLVNADAGASGLAAGFVLARHAPGEEELLLIAVRPEFRRRGIGEALIRQLAQDARARGAERIFLEMRENNPASSLYHKVGFEPIGRRKAYYLFADGTRMDAITFGLSI</sequence>
<dbReference type="InterPro" id="IPR016181">
    <property type="entry name" value="Acyl_CoA_acyltransferase"/>
</dbReference>